<dbReference type="EMBL" id="BAAAZD010000002">
    <property type="protein sequence ID" value="GAA4005726.1"/>
    <property type="molecule type" value="Genomic_DNA"/>
</dbReference>
<sequence length="393" mass="43185">MSEAERGTVLLDVTRLLWRRWRGGLPTGVDRVCLAYVAHYGPGARAVIQRKGFKLVLSRRSSQRLFDLLSAGGPGFRSNLIGLLMAASPALLDSRPPRGALYLNVGHTGLDEPALPAWIARHRLRAIYLIHDLIPITHPQFCRAGEDRKHERRMRNALVSGAGLIANSQDTANEMRRLADRLGLAMPPTVVAWLSGDALHRLPAPAPAGRPYFVVLGTIEARKNHQLLLRVWTELLRRLGPETPRLIIVGTRGWEADDVLAQLDALGRLQPYVEERSRCSDDELGELLAGARALLMPSFAEGYGLPVFEALELGTPVIAANLAVYREIAGDIPCYLPPDDPDAWANAVIAFVADGPDRSAQLDRMRGFTVPDWAAHFAKVDQWLDGLPDPATS</sequence>
<proteinExistence type="predicted"/>
<accession>A0ABP7S2F2</accession>
<keyword evidence="1" id="KW-0808">Transferase</keyword>
<name>A0ABP7S2F2_9SPHN</name>
<comment type="caution">
    <text evidence="2">The sequence shown here is derived from an EMBL/GenBank/DDBJ whole genome shotgun (WGS) entry which is preliminary data.</text>
</comment>
<keyword evidence="3" id="KW-1185">Reference proteome</keyword>
<dbReference type="Proteomes" id="UP001501310">
    <property type="component" value="Unassembled WGS sequence"/>
</dbReference>
<dbReference type="SUPFAM" id="SSF53756">
    <property type="entry name" value="UDP-Glycosyltransferase/glycogen phosphorylase"/>
    <property type="match status" value="1"/>
</dbReference>
<evidence type="ECO:0000256" key="1">
    <source>
        <dbReference type="ARBA" id="ARBA00022679"/>
    </source>
</evidence>
<protein>
    <submittedName>
        <fullName evidence="2">Glycosyltransferase family 1 protein</fullName>
    </submittedName>
</protein>
<evidence type="ECO:0000313" key="3">
    <source>
        <dbReference type="Proteomes" id="UP001501310"/>
    </source>
</evidence>
<evidence type="ECO:0000313" key="2">
    <source>
        <dbReference type="EMBL" id="GAA4005726.1"/>
    </source>
</evidence>
<dbReference type="RefSeq" id="WP_344709886.1">
    <property type="nucleotide sequence ID" value="NZ_BAAAZD010000002.1"/>
</dbReference>
<organism evidence="2 3">
    <name type="scientific">Sphingomonas humi</name>
    <dbReference type="NCBI Taxonomy" id="335630"/>
    <lineage>
        <taxon>Bacteria</taxon>
        <taxon>Pseudomonadati</taxon>
        <taxon>Pseudomonadota</taxon>
        <taxon>Alphaproteobacteria</taxon>
        <taxon>Sphingomonadales</taxon>
        <taxon>Sphingomonadaceae</taxon>
        <taxon>Sphingomonas</taxon>
    </lineage>
</organism>
<dbReference type="Gene3D" id="3.40.50.2000">
    <property type="entry name" value="Glycogen Phosphorylase B"/>
    <property type="match status" value="1"/>
</dbReference>
<gene>
    <name evidence="2" type="ORF">GCM10022211_17580</name>
</gene>
<dbReference type="PANTHER" id="PTHR46401:SF2">
    <property type="entry name" value="GLYCOSYLTRANSFERASE WBBK-RELATED"/>
    <property type="match status" value="1"/>
</dbReference>
<dbReference type="CDD" id="cd03809">
    <property type="entry name" value="GT4_MtfB-like"/>
    <property type="match status" value="1"/>
</dbReference>
<dbReference type="PANTHER" id="PTHR46401">
    <property type="entry name" value="GLYCOSYLTRANSFERASE WBBK-RELATED"/>
    <property type="match status" value="1"/>
</dbReference>
<dbReference type="Pfam" id="PF13692">
    <property type="entry name" value="Glyco_trans_1_4"/>
    <property type="match status" value="1"/>
</dbReference>
<reference evidence="3" key="1">
    <citation type="journal article" date="2019" name="Int. J. Syst. Evol. Microbiol.">
        <title>The Global Catalogue of Microorganisms (GCM) 10K type strain sequencing project: providing services to taxonomists for standard genome sequencing and annotation.</title>
        <authorList>
            <consortium name="The Broad Institute Genomics Platform"/>
            <consortium name="The Broad Institute Genome Sequencing Center for Infectious Disease"/>
            <person name="Wu L."/>
            <person name="Ma J."/>
        </authorList>
    </citation>
    <scope>NUCLEOTIDE SEQUENCE [LARGE SCALE GENOMIC DNA]</scope>
    <source>
        <strain evidence="3">JCM 16603</strain>
    </source>
</reference>